<evidence type="ECO:0000313" key="2">
    <source>
        <dbReference type="Proteomes" id="UP001196873"/>
    </source>
</evidence>
<proteinExistence type="predicted"/>
<dbReference type="EMBL" id="JAHXRF010000020">
    <property type="protein sequence ID" value="MBW4866686.1"/>
    <property type="molecule type" value="Genomic_DNA"/>
</dbReference>
<dbReference type="Proteomes" id="UP001196873">
    <property type="component" value="Unassembled WGS sequence"/>
</dbReference>
<dbReference type="AlphaFoldDB" id="A0AAW4NTN2"/>
<evidence type="ECO:0000313" key="1">
    <source>
        <dbReference type="EMBL" id="MBW4866686.1"/>
    </source>
</evidence>
<reference evidence="1" key="1">
    <citation type="submission" date="2021-07" db="EMBL/GenBank/DDBJ databases">
        <title>Genomic diversity and antimicrobial resistance of Prevotella spp. isolated from chronic lung disease airways.</title>
        <authorList>
            <person name="Webb K.A."/>
            <person name="Olagoke O.S."/>
            <person name="Baird T."/>
            <person name="Neill J."/>
            <person name="Pham A."/>
            <person name="Wells T.J."/>
            <person name="Ramsay K.A."/>
            <person name="Bell S.C."/>
            <person name="Sarovich D.S."/>
            <person name="Price E.P."/>
        </authorList>
    </citation>
    <scope>NUCLEOTIDE SEQUENCE</scope>
    <source>
        <strain evidence="1">SCHI0047.S.3</strain>
    </source>
</reference>
<organism evidence="1 2">
    <name type="scientific">Segatella salivae</name>
    <dbReference type="NCBI Taxonomy" id="228604"/>
    <lineage>
        <taxon>Bacteria</taxon>
        <taxon>Pseudomonadati</taxon>
        <taxon>Bacteroidota</taxon>
        <taxon>Bacteroidia</taxon>
        <taxon>Bacteroidales</taxon>
        <taxon>Prevotellaceae</taxon>
        <taxon>Segatella</taxon>
    </lineage>
</organism>
<comment type="caution">
    <text evidence="1">The sequence shown here is derived from an EMBL/GenBank/DDBJ whole genome shotgun (WGS) entry which is preliminary data.</text>
</comment>
<sequence>MSLPANIDDYQLNLFASIDEMREKMLPEHVVKRLLRLRALYTFWLNYPQKSSREILKHDLDMNADIKQREAYDDVRLLKILIGNIEKESKEWHRHVFNQRTEEVYKKAMAAQDFRSAEKANADYAKYNRVGEIDAVPVDYSEIKPLIIEPTDDPSVVGIKPVKGLRDKIAKLKKRFGADLEYTDFVEVKEDINSFEDGDTGQEENLSQ</sequence>
<dbReference type="RefSeq" id="WP_219427462.1">
    <property type="nucleotide sequence ID" value="NZ_CALIQW010000020.1"/>
</dbReference>
<accession>A0AAW4NTN2</accession>
<protein>
    <submittedName>
        <fullName evidence="1">Uncharacterized protein</fullName>
    </submittedName>
</protein>
<gene>
    <name evidence="1" type="ORF">KZY68_11905</name>
</gene>
<name>A0AAW4NTN2_9BACT</name>